<dbReference type="CDD" id="cd00757">
    <property type="entry name" value="ThiF_MoeB_HesA_family"/>
    <property type="match status" value="1"/>
</dbReference>
<feature type="domain" description="Rhodanese" evidence="14">
    <location>
        <begin position="344"/>
        <end position="439"/>
    </location>
</feature>
<name>A0A9W7Y9G3_9FUNG</name>
<dbReference type="GO" id="GO:0046872">
    <property type="term" value="F:metal ion binding"/>
    <property type="evidence" value="ECO:0007669"/>
    <property type="project" value="UniProtKB-KW"/>
</dbReference>
<evidence type="ECO:0000256" key="3">
    <source>
        <dbReference type="ARBA" id="ARBA00022679"/>
    </source>
</evidence>
<keyword evidence="4 12" id="KW-0819">tRNA processing</keyword>
<reference evidence="15" key="1">
    <citation type="submission" date="2022-07" db="EMBL/GenBank/DDBJ databases">
        <title>Phylogenomic reconstructions and comparative analyses of Kickxellomycotina fungi.</title>
        <authorList>
            <person name="Reynolds N.K."/>
            <person name="Stajich J.E."/>
            <person name="Barry K."/>
            <person name="Grigoriev I.V."/>
            <person name="Crous P."/>
            <person name="Smith M.E."/>
        </authorList>
    </citation>
    <scope>NUCLEOTIDE SEQUENCE</scope>
    <source>
        <strain evidence="15">NBRC 32514</strain>
    </source>
</reference>
<evidence type="ECO:0000256" key="6">
    <source>
        <dbReference type="ARBA" id="ARBA00022741"/>
    </source>
</evidence>
<accession>A0A9W7Y9G3</accession>
<evidence type="ECO:0000256" key="5">
    <source>
        <dbReference type="ARBA" id="ARBA00022723"/>
    </source>
</evidence>
<comment type="similarity">
    <text evidence="12">In the N-terminal section; belongs to the HesA/MoeB/ThiF family. UBA4 subfamily.</text>
</comment>
<dbReference type="OrthoDB" id="10261062at2759"/>
<dbReference type="PROSITE" id="PS50206">
    <property type="entry name" value="RHODANESE_3"/>
    <property type="match status" value="1"/>
</dbReference>
<dbReference type="InterPro" id="IPR036873">
    <property type="entry name" value="Rhodanese-like_dom_sf"/>
</dbReference>
<comment type="pathway">
    <text evidence="12">tRNA modification; 5-methoxycarbonylmethyl-2-thiouridine-tRNA biosynthesis.</text>
</comment>
<evidence type="ECO:0000256" key="7">
    <source>
        <dbReference type="ARBA" id="ARBA00022786"/>
    </source>
</evidence>
<feature type="coiled-coil region" evidence="13">
    <location>
        <begin position="6"/>
        <end position="38"/>
    </location>
</feature>
<feature type="binding site" evidence="12">
    <location>
        <position position="288"/>
    </location>
    <ligand>
        <name>Zn(2+)</name>
        <dbReference type="ChEBI" id="CHEBI:29105"/>
    </ligand>
</feature>
<dbReference type="InterPro" id="IPR045886">
    <property type="entry name" value="ThiF/MoeB/HesA"/>
</dbReference>
<keyword evidence="10 12" id="KW-0511">Multifunctional enzyme</keyword>
<feature type="binding site" evidence="12">
    <location>
        <begin position="110"/>
        <end position="114"/>
    </location>
    <ligand>
        <name>ATP</name>
        <dbReference type="ChEBI" id="CHEBI:30616"/>
    </ligand>
</feature>
<keyword evidence="7" id="KW-0833">Ubl conjugation pathway</keyword>
<dbReference type="FunFam" id="3.40.250.10:FF:000014">
    <property type="entry name" value="Adenylyltransferase and sulfurtransferase MOCS3"/>
    <property type="match status" value="1"/>
</dbReference>
<feature type="binding site" evidence="12">
    <location>
        <position position="103"/>
    </location>
    <ligand>
        <name>ATP</name>
        <dbReference type="ChEBI" id="CHEBI:30616"/>
    </ligand>
</feature>
<evidence type="ECO:0000256" key="9">
    <source>
        <dbReference type="ARBA" id="ARBA00022840"/>
    </source>
</evidence>
<keyword evidence="2 12" id="KW-0963">Cytoplasm</keyword>
<evidence type="ECO:0000313" key="15">
    <source>
        <dbReference type="EMBL" id="KAJ1725820.1"/>
    </source>
</evidence>
<protein>
    <recommendedName>
        <fullName evidence="11">Needs CLA4 to survive protein 3</fullName>
    </recommendedName>
</protein>
<evidence type="ECO:0000259" key="14">
    <source>
        <dbReference type="PROSITE" id="PS50206"/>
    </source>
</evidence>
<dbReference type="Proteomes" id="UP001149813">
    <property type="component" value="Unassembled WGS sequence"/>
</dbReference>
<gene>
    <name evidence="12" type="primary">UBA4</name>
    <name evidence="15" type="ORF">LPJ53_000081</name>
</gene>
<dbReference type="InterPro" id="IPR001763">
    <property type="entry name" value="Rhodanese-like_dom"/>
</dbReference>
<dbReference type="Pfam" id="PF00899">
    <property type="entry name" value="ThiF"/>
    <property type="match status" value="1"/>
</dbReference>
<feature type="active site" description="Glycyl thioester intermediate; for adenylyltransferase activity" evidence="12">
    <location>
        <position position="229"/>
    </location>
</feature>
<dbReference type="InterPro" id="IPR000594">
    <property type="entry name" value="ThiF_NAD_FAD-bd"/>
</dbReference>
<dbReference type="GO" id="GO:0002143">
    <property type="term" value="P:tRNA wobble position uridine thiolation"/>
    <property type="evidence" value="ECO:0007669"/>
    <property type="project" value="InterPro"/>
</dbReference>
<dbReference type="Pfam" id="PF00581">
    <property type="entry name" value="Rhodanese"/>
    <property type="match status" value="1"/>
</dbReference>
<dbReference type="PANTHER" id="PTHR10953">
    <property type="entry name" value="UBIQUITIN-ACTIVATING ENZYME E1"/>
    <property type="match status" value="1"/>
</dbReference>
<dbReference type="Gene3D" id="3.40.250.10">
    <property type="entry name" value="Rhodanese-like domain"/>
    <property type="match status" value="1"/>
</dbReference>
<dbReference type="GO" id="GO:0004792">
    <property type="term" value="F:thiosulfate-cyanide sulfurtransferase activity"/>
    <property type="evidence" value="ECO:0007669"/>
    <property type="project" value="TreeGrafter"/>
</dbReference>
<dbReference type="InterPro" id="IPR028885">
    <property type="entry name" value="MOCS3/Uba4"/>
</dbReference>
<comment type="subcellular location">
    <subcellularLocation>
        <location evidence="1">Cytoplasm</location>
        <location evidence="1">Cytosol</location>
    </subcellularLocation>
</comment>
<evidence type="ECO:0000256" key="4">
    <source>
        <dbReference type="ARBA" id="ARBA00022694"/>
    </source>
</evidence>
<dbReference type="GO" id="GO:0042292">
    <property type="term" value="F:URM1 activating enzyme activity"/>
    <property type="evidence" value="ECO:0007669"/>
    <property type="project" value="TreeGrafter"/>
</dbReference>
<evidence type="ECO:0000256" key="10">
    <source>
        <dbReference type="ARBA" id="ARBA00023268"/>
    </source>
</evidence>
<dbReference type="InterPro" id="IPR035985">
    <property type="entry name" value="Ubiquitin-activating_enz"/>
</dbReference>
<keyword evidence="16" id="KW-1185">Reference proteome</keyword>
<organism evidence="15 16">
    <name type="scientific">Coemansia erecta</name>
    <dbReference type="NCBI Taxonomy" id="147472"/>
    <lineage>
        <taxon>Eukaryota</taxon>
        <taxon>Fungi</taxon>
        <taxon>Fungi incertae sedis</taxon>
        <taxon>Zoopagomycota</taxon>
        <taxon>Kickxellomycotina</taxon>
        <taxon>Kickxellomycetes</taxon>
        <taxon>Kickxellales</taxon>
        <taxon>Kickxellaceae</taxon>
        <taxon>Coemansia</taxon>
    </lineage>
</organism>
<dbReference type="GO" id="GO:0005829">
    <property type="term" value="C:cytosol"/>
    <property type="evidence" value="ECO:0007669"/>
    <property type="project" value="UniProtKB-SubCell"/>
</dbReference>
<evidence type="ECO:0000256" key="8">
    <source>
        <dbReference type="ARBA" id="ARBA00022833"/>
    </source>
</evidence>
<feature type="active site" description="Cysteine persulfide intermediate; for sulfurtransferase activity" evidence="12">
    <location>
        <position position="398"/>
    </location>
</feature>
<dbReference type="AlphaFoldDB" id="A0A9W7Y9G3"/>
<dbReference type="GO" id="GO:0005524">
    <property type="term" value="F:ATP binding"/>
    <property type="evidence" value="ECO:0007669"/>
    <property type="project" value="UniProtKB-KW"/>
</dbReference>
<dbReference type="EMBL" id="JANBOJ010000001">
    <property type="protein sequence ID" value="KAJ1725820.1"/>
    <property type="molecule type" value="Genomic_DNA"/>
</dbReference>
<dbReference type="PANTHER" id="PTHR10953:SF102">
    <property type="entry name" value="ADENYLYLTRANSFERASE AND SULFURTRANSFERASE MOCS3"/>
    <property type="match status" value="1"/>
</dbReference>
<keyword evidence="9 12" id="KW-0067">ATP-binding</keyword>
<keyword evidence="3 12" id="KW-0808">Transferase</keyword>
<dbReference type="GO" id="GO:0032447">
    <property type="term" value="P:protein urmylation"/>
    <property type="evidence" value="ECO:0007669"/>
    <property type="project" value="TreeGrafter"/>
</dbReference>
<keyword evidence="6 12" id="KW-0547">Nucleotide-binding</keyword>
<evidence type="ECO:0000256" key="2">
    <source>
        <dbReference type="ARBA" id="ARBA00022490"/>
    </source>
</evidence>
<proteinExistence type="inferred from homology"/>
<dbReference type="Gene3D" id="3.40.50.720">
    <property type="entry name" value="NAD(P)-binding Rossmann-like Domain"/>
    <property type="match status" value="1"/>
</dbReference>
<feature type="binding site" evidence="12">
    <location>
        <position position="215"/>
    </location>
    <ligand>
        <name>Zn(2+)</name>
        <dbReference type="ChEBI" id="CHEBI:29105"/>
    </ligand>
</feature>
<evidence type="ECO:0000256" key="12">
    <source>
        <dbReference type="HAMAP-Rule" id="MF_03049"/>
    </source>
</evidence>
<dbReference type="HAMAP" id="MF_03049">
    <property type="entry name" value="MOCS3_Uba4"/>
    <property type="match status" value="1"/>
</dbReference>
<evidence type="ECO:0000256" key="11">
    <source>
        <dbReference type="ARBA" id="ARBA00075323"/>
    </source>
</evidence>
<dbReference type="SUPFAM" id="SSF69572">
    <property type="entry name" value="Activating enzymes of the ubiquitin-like proteins"/>
    <property type="match status" value="1"/>
</dbReference>
<evidence type="ECO:0000256" key="13">
    <source>
        <dbReference type="SAM" id="Coils"/>
    </source>
</evidence>
<feature type="binding site" evidence="12">
    <location>
        <begin position="171"/>
        <end position="172"/>
    </location>
    <ligand>
        <name>ATP</name>
        <dbReference type="ChEBI" id="CHEBI:30616"/>
    </ligand>
</feature>
<feature type="binding site" evidence="12">
    <location>
        <position position="291"/>
    </location>
    <ligand>
        <name>Zn(2+)</name>
        <dbReference type="ChEBI" id="CHEBI:29105"/>
    </ligand>
</feature>
<sequence>MERPKISELRDQLHSLRKQELEIEAQILALEAEEQSTAQKASDRLTNEEIRRYSRQLLIPEVGTEGQLKLRNSSVLVVGTGGLGSPCALYLAAMGIGRLGLVDHDVVDQSNLHRQVLHTEASCGFSKVLSAVTSISRLSSLCETKVYDVLLDSTNARDIIGGYDIVVDATDNAATRYLINDACVLSGIPLVSGSAVRLDGQLTVYNHNGGPCYRCLFPTPPAPDAMANCSETGVLGVVPGVIGCLQAMEVVKLATGRKVNEDPSMLLFSYRSQPHFRSVKLRGRKPTCAVCGDEPTVTKLIDYVAFCGAGPNDDAPQWKLLEDPTHRISCERYREVQDLSDAGVGGKHLLLDVRDEVQFTICQLPHSVNIPIDQFDTRRKELEEAVQSLDGAPVYAVCRRGNLSQMAVRYIRDQLGYEQCFDIAGGLVAWQREVDAEFPAY</sequence>
<evidence type="ECO:0000313" key="16">
    <source>
        <dbReference type="Proteomes" id="UP001149813"/>
    </source>
</evidence>
<feature type="binding site" evidence="12">
    <location>
        <position position="82"/>
    </location>
    <ligand>
        <name>ATP</name>
        <dbReference type="ChEBI" id="CHEBI:30616"/>
    </ligand>
</feature>
<comment type="cofactor">
    <cofactor evidence="12">
        <name>Zn(2+)</name>
        <dbReference type="ChEBI" id="CHEBI:29105"/>
    </cofactor>
    <text evidence="12">Binds 1 zinc ion per subunit.</text>
</comment>
<feature type="binding site" evidence="12">
    <location>
        <position position="212"/>
    </location>
    <ligand>
        <name>Zn(2+)</name>
        <dbReference type="ChEBI" id="CHEBI:29105"/>
    </ligand>
</feature>
<keyword evidence="8 12" id="KW-0862">Zinc</keyword>
<keyword evidence="13" id="KW-0175">Coiled coil</keyword>
<dbReference type="SMART" id="SM00450">
    <property type="entry name" value="RHOD"/>
    <property type="match status" value="1"/>
</dbReference>
<comment type="caution">
    <text evidence="15">The sequence shown here is derived from an EMBL/GenBank/DDBJ whole genome shotgun (WGS) entry which is preliminary data.</text>
</comment>
<evidence type="ECO:0000256" key="1">
    <source>
        <dbReference type="ARBA" id="ARBA00004514"/>
    </source>
</evidence>
<feature type="binding site" evidence="12">
    <location>
        <position position="127"/>
    </location>
    <ligand>
        <name>ATP</name>
        <dbReference type="ChEBI" id="CHEBI:30616"/>
    </ligand>
</feature>
<dbReference type="FunFam" id="3.40.50.720:FF:000033">
    <property type="entry name" value="Adenylyltransferase and sulfurtransferase MOCS3"/>
    <property type="match status" value="1"/>
</dbReference>
<keyword evidence="5 12" id="KW-0479">Metal-binding</keyword>
<dbReference type="GO" id="GO:0070566">
    <property type="term" value="F:adenylyltransferase activity"/>
    <property type="evidence" value="ECO:0007669"/>
    <property type="project" value="InterPro"/>
</dbReference>